<protein>
    <submittedName>
        <fullName evidence="1">Chymotrypsin C</fullName>
    </submittedName>
</protein>
<organism evidence="1 2">
    <name type="scientific">Pan paniscus</name>
    <name type="common">Pygmy chimpanzee</name>
    <name type="synonym">Bonobo</name>
    <dbReference type="NCBI Taxonomy" id="9597"/>
    <lineage>
        <taxon>Eukaryota</taxon>
        <taxon>Metazoa</taxon>
        <taxon>Chordata</taxon>
        <taxon>Craniata</taxon>
        <taxon>Vertebrata</taxon>
        <taxon>Euteleostomi</taxon>
        <taxon>Mammalia</taxon>
        <taxon>Eutheria</taxon>
        <taxon>Euarchontoglires</taxon>
        <taxon>Primates</taxon>
        <taxon>Haplorrhini</taxon>
        <taxon>Catarrhini</taxon>
        <taxon>Hominidae</taxon>
        <taxon>Pan</taxon>
    </lineage>
</organism>
<reference evidence="1 2" key="1">
    <citation type="journal article" date="2012" name="Nature">
        <title>The bonobo genome compared with the chimpanzee and human genomes.</title>
        <authorList>
            <person name="Prufer K."/>
            <person name="Munch K."/>
            <person name="Hellmann I."/>
            <person name="Akagi K."/>
            <person name="Miller J.R."/>
            <person name="Walenz B."/>
            <person name="Koren S."/>
            <person name="Sutton G."/>
            <person name="Kodira C."/>
            <person name="Winer R."/>
            <person name="Knight J.R."/>
            <person name="Mullikin J.C."/>
            <person name="Meader S.J."/>
            <person name="Ponting C.P."/>
            <person name="Lunter G."/>
            <person name="Higashino S."/>
            <person name="Hobolth A."/>
            <person name="Dutheil J."/>
            <person name="Karakoc E."/>
            <person name="Alkan C."/>
            <person name="Sajjadian S."/>
            <person name="Catacchio C.R."/>
            <person name="Ventura M."/>
            <person name="Marques-Bonet T."/>
            <person name="Eichler E.E."/>
            <person name="Andre C."/>
            <person name="Atencia R."/>
            <person name="Mugisha L."/>
            <person name="Junhold J."/>
            <person name="Patterson N."/>
            <person name="Siebauer M."/>
            <person name="Good J.M."/>
            <person name="Fischer A."/>
            <person name="Ptak S.E."/>
            <person name="Lachmann M."/>
            <person name="Symer D.E."/>
            <person name="Mailund T."/>
            <person name="Schierup M.H."/>
            <person name="Andres A.M."/>
            <person name="Kelso J."/>
            <person name="Paabo S."/>
        </authorList>
    </citation>
    <scope>NUCLEOTIDE SEQUENCE [LARGE SCALE GENOMIC DNA]</scope>
</reference>
<accession>A0A2R9AVN1</accession>
<reference evidence="1" key="2">
    <citation type="submission" date="2025-08" db="UniProtKB">
        <authorList>
            <consortium name="Ensembl"/>
        </authorList>
    </citation>
    <scope>IDENTIFICATION</scope>
</reference>
<dbReference type="Ensembl" id="ENSPPAT00000044164.1">
    <property type="protein sequence ID" value="ENSPPAP00000021362.1"/>
    <property type="gene ID" value="ENSPPAG00000033889.1"/>
</dbReference>
<evidence type="ECO:0000313" key="1">
    <source>
        <dbReference type="Ensembl" id="ENSPPAP00000021362.1"/>
    </source>
</evidence>
<dbReference type="AlphaFoldDB" id="A0A2R9AVN1"/>
<gene>
    <name evidence="1" type="primary">CTRC</name>
</gene>
<keyword evidence="2" id="KW-1185">Reference proteome</keyword>
<sequence length="64" mass="7304">MLTAALGVTTPGPTVWPWERTTWRWKTKKDPYLWVWTPSMSIRDGTPSCCAMTLPSSSLQSMWS</sequence>
<dbReference type="GeneTree" id="ENSGT00940000153216"/>
<evidence type="ECO:0000313" key="2">
    <source>
        <dbReference type="Proteomes" id="UP000240080"/>
    </source>
</evidence>
<name>A0A2R9AVN1_PANPA</name>
<reference evidence="1" key="3">
    <citation type="submission" date="2025-09" db="UniProtKB">
        <authorList>
            <consortium name="Ensembl"/>
        </authorList>
    </citation>
    <scope>IDENTIFICATION</scope>
</reference>
<proteinExistence type="predicted"/>
<dbReference type="EMBL" id="AJFE02017140">
    <property type="status" value="NOT_ANNOTATED_CDS"/>
    <property type="molecule type" value="Genomic_DNA"/>
</dbReference>
<dbReference type="Proteomes" id="UP000240080">
    <property type="component" value="Chromosome 1"/>
</dbReference>